<dbReference type="InterPro" id="IPR003615">
    <property type="entry name" value="HNH_nuc"/>
</dbReference>
<dbReference type="Proteomes" id="UP001218579">
    <property type="component" value="Unassembled WGS sequence"/>
</dbReference>
<sequence>MTPIKPFDTYKWRWLSVQPSEGLLEAPVFLGVLRALGRHEGRVFADPRLKDTLQIVQEETESSVTLARDPSRNLFRNSGQYWRGTGLLTSARRGLIQLTPLGRRVADGYITQAEFAALMVQQTMLPNVATYSSDEIDKWREANLEIRPLKLILEIIEKLGRNSGASAAYLTNEELVKVVIPLAGAKASVDTIASMLFGYRADPSIVHGWPDCAPMDNDRRLAREFLLFLANFGLLRLEAGAGVHVSKQKFVMDELFDVESVSAPSKESIFEDDASAARAVDDVRHSSLPSIIERTRVMTTVLARTGQSKFRSRVLNAYERTCFITGEKIPEILEAAHIVPVKNGGSDDENNGICLRIDIHRLFDSGNIRLRIDGSIMLSDNVASSANYGFIPEGVTYPPFINPANIAWRDNYL</sequence>
<evidence type="ECO:0000313" key="2">
    <source>
        <dbReference type="EMBL" id="MDC7674694.1"/>
    </source>
</evidence>
<evidence type="ECO:0000259" key="1">
    <source>
        <dbReference type="Pfam" id="PF13391"/>
    </source>
</evidence>
<feature type="domain" description="HNH nuclease" evidence="1">
    <location>
        <begin position="322"/>
        <end position="368"/>
    </location>
</feature>
<dbReference type="Pfam" id="PF13391">
    <property type="entry name" value="HNH_2"/>
    <property type="match status" value="1"/>
</dbReference>
<dbReference type="EMBL" id="JAQQKV010000001">
    <property type="protein sequence ID" value="MDC7674694.1"/>
    <property type="molecule type" value="Genomic_DNA"/>
</dbReference>
<reference evidence="2 3" key="1">
    <citation type="submission" date="2023-01" db="EMBL/GenBank/DDBJ databases">
        <title>Novel species of the genus Asticcacaulis isolated from rivers.</title>
        <authorList>
            <person name="Lu H."/>
        </authorList>
    </citation>
    <scope>NUCLEOTIDE SEQUENCE [LARGE SCALE GENOMIC DNA]</scope>
    <source>
        <strain evidence="2 3">LKC15W</strain>
    </source>
</reference>
<proteinExistence type="predicted"/>
<dbReference type="GO" id="GO:0004519">
    <property type="term" value="F:endonuclease activity"/>
    <property type="evidence" value="ECO:0007669"/>
    <property type="project" value="UniProtKB-KW"/>
</dbReference>
<organism evidence="2 3">
    <name type="scientific">Asticcacaulis machinosus</name>
    <dbReference type="NCBI Taxonomy" id="2984211"/>
    <lineage>
        <taxon>Bacteria</taxon>
        <taxon>Pseudomonadati</taxon>
        <taxon>Pseudomonadota</taxon>
        <taxon>Alphaproteobacteria</taxon>
        <taxon>Caulobacterales</taxon>
        <taxon>Caulobacteraceae</taxon>
        <taxon>Asticcacaulis</taxon>
    </lineage>
</organism>
<gene>
    <name evidence="2" type="ORF">PQU98_00975</name>
</gene>
<dbReference type="RefSeq" id="WP_272743016.1">
    <property type="nucleotide sequence ID" value="NZ_JAQQKV010000001.1"/>
</dbReference>
<name>A0ABT5HGE1_9CAUL</name>
<keyword evidence="2" id="KW-0540">Nuclease</keyword>
<keyword evidence="2" id="KW-0255">Endonuclease</keyword>
<dbReference type="CDD" id="cd00085">
    <property type="entry name" value="HNHc"/>
    <property type="match status" value="1"/>
</dbReference>
<keyword evidence="2" id="KW-0378">Hydrolase</keyword>
<keyword evidence="3" id="KW-1185">Reference proteome</keyword>
<accession>A0ABT5HGE1</accession>
<comment type="caution">
    <text evidence="2">The sequence shown here is derived from an EMBL/GenBank/DDBJ whole genome shotgun (WGS) entry which is preliminary data.</text>
</comment>
<evidence type="ECO:0000313" key="3">
    <source>
        <dbReference type="Proteomes" id="UP001218579"/>
    </source>
</evidence>
<protein>
    <submittedName>
        <fullName evidence="2">HNH endonuclease signature motif containing protein</fullName>
    </submittedName>
</protein>